<dbReference type="EMBL" id="OC855101">
    <property type="protein sequence ID" value="CAD7621234.1"/>
    <property type="molecule type" value="Genomic_DNA"/>
</dbReference>
<dbReference type="GO" id="GO:0005643">
    <property type="term" value="C:nuclear pore"/>
    <property type="evidence" value="ECO:0007669"/>
    <property type="project" value="UniProtKB-UniRule"/>
</dbReference>
<dbReference type="GO" id="GO:0000124">
    <property type="term" value="C:SAGA complex"/>
    <property type="evidence" value="ECO:0007669"/>
    <property type="project" value="UniProtKB-UniRule"/>
</dbReference>
<dbReference type="GO" id="GO:0071819">
    <property type="term" value="C:DUBm complex"/>
    <property type="evidence" value="ECO:0007669"/>
    <property type="project" value="UniProtKB-UniRule"/>
</dbReference>
<keyword evidence="5 11" id="KW-0653">Protein transport</keyword>
<comment type="similarity">
    <text evidence="11">Belongs to the ENY2 family.</text>
</comment>
<dbReference type="GO" id="GO:0006406">
    <property type="term" value="P:mRNA export from nucleus"/>
    <property type="evidence" value="ECO:0007669"/>
    <property type="project" value="UniProtKB-UniRule"/>
</dbReference>
<evidence type="ECO:0000256" key="11">
    <source>
        <dbReference type="HAMAP-Rule" id="MF_03046"/>
    </source>
</evidence>
<dbReference type="EMBL" id="CAJPIZ010000526">
    <property type="protein sequence ID" value="CAG2101664.1"/>
    <property type="molecule type" value="Genomic_DNA"/>
</dbReference>
<keyword evidence="6 11" id="KW-0811">Translocation</keyword>
<dbReference type="AlphaFoldDB" id="A0A7R9KDS1"/>
<dbReference type="GO" id="GO:0070390">
    <property type="term" value="C:transcription export complex 2"/>
    <property type="evidence" value="ECO:0007669"/>
    <property type="project" value="UniProtKB-UniRule"/>
</dbReference>
<dbReference type="FunFam" id="1.10.246.140:FF:000001">
    <property type="entry name" value="Transcription and mRNA export factor ENY2"/>
    <property type="match status" value="1"/>
</dbReference>
<dbReference type="Gene3D" id="1.10.246.140">
    <property type="match status" value="1"/>
</dbReference>
<evidence type="ECO:0000256" key="6">
    <source>
        <dbReference type="ARBA" id="ARBA00023010"/>
    </source>
</evidence>
<dbReference type="OrthoDB" id="6221744at2759"/>
<proteinExistence type="inferred from homology"/>
<evidence type="ECO:0000256" key="7">
    <source>
        <dbReference type="ARBA" id="ARBA00023015"/>
    </source>
</evidence>
<evidence type="ECO:0000256" key="10">
    <source>
        <dbReference type="ARBA" id="ARBA00023242"/>
    </source>
</evidence>
<sequence>MTDMDKTNHRMLAIAKQNMVESGERDQLMQLLRTRLLECGWRDQVVMECKDVVRDVGVENITLDKLIAEVTPKARQTVPDSVKRELLQKIKNSISNQSSLSSSAPSFSSVSSVSFNHN</sequence>
<dbReference type="GO" id="GO:0015031">
    <property type="term" value="P:protein transport"/>
    <property type="evidence" value="ECO:0007669"/>
    <property type="project" value="UniProtKB-KW"/>
</dbReference>
<comment type="subcellular location">
    <subcellularLocation>
        <location evidence="1 11">Nucleus</location>
        <location evidence="1 11">Nucleoplasm</location>
    </subcellularLocation>
</comment>
<dbReference type="GO" id="GO:0006325">
    <property type="term" value="P:chromatin organization"/>
    <property type="evidence" value="ECO:0007669"/>
    <property type="project" value="UniProtKB-KW"/>
</dbReference>
<keyword evidence="4 11" id="KW-0156">Chromatin regulator</keyword>
<evidence type="ECO:0000313" key="14">
    <source>
        <dbReference type="Proteomes" id="UP000759131"/>
    </source>
</evidence>
<dbReference type="GO" id="GO:0003713">
    <property type="term" value="F:transcription coactivator activity"/>
    <property type="evidence" value="ECO:0007669"/>
    <property type="project" value="UniProtKB-UniRule"/>
</dbReference>
<evidence type="ECO:0000256" key="3">
    <source>
        <dbReference type="ARBA" id="ARBA00022816"/>
    </source>
</evidence>
<comment type="subunit">
    <text evidence="11">Component of the nuclear pore complex (NPC)-associated TREX-2 complex (transcription and export complex 2). Component of the SAGA transcription coactivator-HAT complex. Within the SAGA complex, participates to a subcomplex of SAGA called the DUB module (deubiquitination module).</text>
</comment>
<keyword evidence="7 11" id="KW-0805">Transcription regulation</keyword>
<evidence type="ECO:0000256" key="9">
    <source>
        <dbReference type="ARBA" id="ARBA00023163"/>
    </source>
</evidence>
<accession>A0A7R9KDS1</accession>
<evidence type="ECO:0000256" key="8">
    <source>
        <dbReference type="ARBA" id="ARBA00023159"/>
    </source>
</evidence>
<reference evidence="13" key="1">
    <citation type="submission" date="2020-11" db="EMBL/GenBank/DDBJ databases">
        <authorList>
            <person name="Tran Van P."/>
        </authorList>
    </citation>
    <scope>NUCLEOTIDE SEQUENCE</scope>
</reference>
<dbReference type="Proteomes" id="UP000759131">
    <property type="component" value="Unassembled WGS sequence"/>
</dbReference>
<name>A0A7R9KDS1_9ACAR</name>
<keyword evidence="9 11" id="KW-0804">Transcription</keyword>
<keyword evidence="10 11" id="KW-0539">Nucleus</keyword>
<dbReference type="HAMAP" id="MF_03046">
    <property type="entry name" value="ENY2_Sus1"/>
    <property type="match status" value="1"/>
</dbReference>
<organism evidence="13">
    <name type="scientific">Medioppia subpectinata</name>
    <dbReference type="NCBI Taxonomy" id="1979941"/>
    <lineage>
        <taxon>Eukaryota</taxon>
        <taxon>Metazoa</taxon>
        <taxon>Ecdysozoa</taxon>
        <taxon>Arthropoda</taxon>
        <taxon>Chelicerata</taxon>
        <taxon>Arachnida</taxon>
        <taxon>Acari</taxon>
        <taxon>Acariformes</taxon>
        <taxon>Sarcoptiformes</taxon>
        <taxon>Oribatida</taxon>
        <taxon>Brachypylina</taxon>
        <taxon>Oppioidea</taxon>
        <taxon>Oppiidae</taxon>
        <taxon>Medioppia</taxon>
    </lineage>
</organism>
<evidence type="ECO:0000313" key="13">
    <source>
        <dbReference type="EMBL" id="CAD7621234.1"/>
    </source>
</evidence>
<evidence type="ECO:0000256" key="5">
    <source>
        <dbReference type="ARBA" id="ARBA00022927"/>
    </source>
</evidence>
<dbReference type="GO" id="GO:0005654">
    <property type="term" value="C:nucleoplasm"/>
    <property type="evidence" value="ECO:0007669"/>
    <property type="project" value="UniProtKB-SubCell"/>
</dbReference>
<gene>
    <name evidence="13" type="ORF">OSB1V03_LOCUS1708</name>
</gene>
<keyword evidence="3 11" id="KW-0509">mRNA transport</keyword>
<keyword evidence="14" id="KW-1185">Reference proteome</keyword>
<dbReference type="GO" id="GO:0006368">
    <property type="term" value="P:transcription elongation by RNA polymerase II"/>
    <property type="evidence" value="ECO:0007669"/>
    <property type="project" value="UniProtKB-UniRule"/>
</dbReference>
<dbReference type="InterPro" id="IPR018783">
    <property type="entry name" value="TF_ENY2"/>
</dbReference>
<keyword evidence="2 11" id="KW-0813">Transport</keyword>
<protein>
    <recommendedName>
        <fullName evidence="11">Transcription and mRNA export factor ENY2</fullName>
    </recommendedName>
    <alternativeName>
        <fullName evidence="11">Enhancer of yellow 2 transcription factor homolog</fullName>
    </alternativeName>
</protein>
<evidence type="ECO:0000256" key="2">
    <source>
        <dbReference type="ARBA" id="ARBA00022448"/>
    </source>
</evidence>
<evidence type="ECO:0000256" key="4">
    <source>
        <dbReference type="ARBA" id="ARBA00022853"/>
    </source>
</evidence>
<dbReference type="PANTHER" id="PTHR12514">
    <property type="entry name" value="ENHANCER OF YELLOW 2 TRANSCRIPTION FACTOR"/>
    <property type="match status" value="1"/>
</dbReference>
<evidence type="ECO:0000256" key="12">
    <source>
        <dbReference type="SAM" id="MobiDB-lite"/>
    </source>
</evidence>
<feature type="region of interest" description="Disordered" evidence="12">
    <location>
        <begin position="94"/>
        <end position="118"/>
    </location>
</feature>
<dbReference type="Pfam" id="PF10163">
    <property type="entry name" value="EnY2"/>
    <property type="match status" value="1"/>
</dbReference>
<keyword evidence="8 11" id="KW-0010">Activator</keyword>
<comment type="function">
    <text evidence="11">Involved in mRNA export coupled transcription activation by association with both the TREX-2 and the SAGA complexes. The transcription regulatory histone acetylation (HAT) complex SAGA is a multiprotein complex that activates transcription by remodeling chromatin and mediating histone acetylation and deubiquitination. Within the SAGA complex, participates to a subcomplex that specifically deubiquitinates histones. The SAGA complex is recruited to specific gene promoters by activators, where it is required for transcription. The TREX-2 complex functions in docking export-competent ribonucleoprotein particles (mRNPs) to the nuclear entrance of the nuclear pore complex (nuclear basket). TREX-2 participates in mRNA export and accurate chromatin positioning in the nucleus by tethering genes to the nuclear periphery.</text>
</comment>
<dbReference type="InterPro" id="IPR038212">
    <property type="entry name" value="TF_EnY2_sf"/>
</dbReference>
<evidence type="ECO:0000256" key="1">
    <source>
        <dbReference type="ARBA" id="ARBA00004642"/>
    </source>
</evidence>